<keyword evidence="2" id="KW-0238">DNA-binding</keyword>
<dbReference type="HOGENOM" id="CLU_165349_0_0_9"/>
<dbReference type="GO" id="GO:0003677">
    <property type="term" value="F:DNA binding"/>
    <property type="evidence" value="ECO:0007669"/>
    <property type="project" value="UniProtKB-KW"/>
</dbReference>
<dbReference type="Gene3D" id="1.10.150.130">
    <property type="match status" value="1"/>
</dbReference>
<comment type="similarity">
    <text evidence="1">Belongs to the 'phage' integrase family.</text>
</comment>
<dbReference type="EMBL" id="ACIP02000004">
    <property type="protein sequence ID" value="EEP27806.1"/>
    <property type="molecule type" value="Genomic_DNA"/>
</dbReference>
<proteinExistence type="inferred from homology"/>
<accession>C4GCV6</accession>
<protein>
    <recommendedName>
        <fullName evidence="3">Integrase SAM-like N-terminal domain-containing protein</fullName>
    </recommendedName>
</protein>
<dbReference type="InterPro" id="IPR004107">
    <property type="entry name" value="Integrase_SAM-like_N"/>
</dbReference>
<gene>
    <name evidence="4" type="ORF">GCWU000342_01800</name>
</gene>
<evidence type="ECO:0000313" key="4">
    <source>
        <dbReference type="EMBL" id="EEP27806.1"/>
    </source>
</evidence>
<evidence type="ECO:0000256" key="1">
    <source>
        <dbReference type="ARBA" id="ARBA00008857"/>
    </source>
</evidence>
<evidence type="ECO:0000259" key="3">
    <source>
        <dbReference type="Pfam" id="PF13495"/>
    </source>
</evidence>
<comment type="caution">
    <text evidence="4">The sequence shown here is derived from an EMBL/GenBank/DDBJ whole genome shotgun (WGS) entry which is preliminary data.</text>
</comment>
<dbReference type="Pfam" id="PF13495">
    <property type="entry name" value="Phage_int_SAM_4"/>
    <property type="match status" value="1"/>
</dbReference>
<dbReference type="STRING" id="626523.GCWU000342_01800"/>
<dbReference type="InterPro" id="IPR010998">
    <property type="entry name" value="Integrase_recombinase_N"/>
</dbReference>
<evidence type="ECO:0000256" key="2">
    <source>
        <dbReference type="ARBA" id="ARBA00023125"/>
    </source>
</evidence>
<sequence length="148" mass="17095">MVTREEINIIIQKISVYLDNVQMVKLQEILAGVSDNTDIEDVKSSEELLELFIAVKRLEGRSELTLGLYKHNIEKLLASVDKNVCLLNTDDIRAFLSDYRREKGISKVTLDNMRRNLQLLGHEKIDTTLRYAQVKQNNVKTSHKKYFG</sequence>
<dbReference type="eggNOG" id="COG4974">
    <property type="taxonomic scope" value="Bacteria"/>
</dbReference>
<dbReference type="GO" id="GO:0015074">
    <property type="term" value="P:DNA integration"/>
    <property type="evidence" value="ECO:0007669"/>
    <property type="project" value="InterPro"/>
</dbReference>
<dbReference type="Proteomes" id="UP000003494">
    <property type="component" value="Unassembled WGS sequence"/>
</dbReference>
<reference evidence="4" key="1">
    <citation type="submission" date="2009-04" db="EMBL/GenBank/DDBJ databases">
        <authorList>
            <person name="Weinstock G."/>
            <person name="Sodergren E."/>
            <person name="Clifton S."/>
            <person name="Fulton L."/>
            <person name="Fulton B."/>
            <person name="Courtney L."/>
            <person name="Fronick C."/>
            <person name="Harrison M."/>
            <person name="Strong C."/>
            <person name="Farmer C."/>
            <person name="Delahaunty K."/>
            <person name="Markovic C."/>
            <person name="Hall O."/>
            <person name="Minx P."/>
            <person name="Tomlinson C."/>
            <person name="Mitreva M."/>
            <person name="Nelson J."/>
            <person name="Hou S."/>
            <person name="Wollam A."/>
            <person name="Pepin K.H."/>
            <person name="Johnson M."/>
            <person name="Bhonagiri V."/>
            <person name="Nash W.E."/>
            <person name="Warren W."/>
            <person name="Chinwalla A."/>
            <person name="Mardis E.R."/>
            <person name="Wilson R.K."/>
        </authorList>
    </citation>
    <scope>NUCLEOTIDE SEQUENCE [LARGE SCALE GENOMIC DNA]</scope>
    <source>
        <strain evidence="4">DSM 14600</strain>
    </source>
</reference>
<feature type="domain" description="Integrase SAM-like N-terminal" evidence="3">
    <location>
        <begin position="48"/>
        <end position="120"/>
    </location>
</feature>
<name>C4GCV6_9FIRM</name>
<dbReference type="RefSeq" id="WP_006906796.1">
    <property type="nucleotide sequence ID" value="NZ_GG665867.1"/>
</dbReference>
<evidence type="ECO:0000313" key="5">
    <source>
        <dbReference type="Proteomes" id="UP000003494"/>
    </source>
</evidence>
<dbReference type="AlphaFoldDB" id="C4GCV6"/>
<organism evidence="4 5">
    <name type="scientific">Shuttleworthella satelles DSM 14600</name>
    <dbReference type="NCBI Taxonomy" id="626523"/>
    <lineage>
        <taxon>Bacteria</taxon>
        <taxon>Bacillati</taxon>
        <taxon>Bacillota</taxon>
        <taxon>Clostridia</taxon>
        <taxon>Lachnospirales</taxon>
        <taxon>Lachnospiraceae</taxon>
        <taxon>Shuttleworthella</taxon>
    </lineage>
</organism>
<keyword evidence="5" id="KW-1185">Reference proteome</keyword>